<protein>
    <recommendedName>
        <fullName evidence="2">DUF4296 domain-containing protein</fullName>
    </recommendedName>
</protein>
<organism evidence="3 4">
    <name type="scientific">Chitinophaga cymbidii</name>
    <dbReference type="NCBI Taxonomy" id="1096750"/>
    <lineage>
        <taxon>Bacteria</taxon>
        <taxon>Pseudomonadati</taxon>
        <taxon>Bacteroidota</taxon>
        <taxon>Chitinophagia</taxon>
        <taxon>Chitinophagales</taxon>
        <taxon>Chitinophagaceae</taxon>
        <taxon>Chitinophaga</taxon>
    </lineage>
</organism>
<dbReference type="AlphaFoldDB" id="A0A512RJW5"/>
<sequence>MKRKTAAVLLFGLLFACGQADRVPGDVLPKEKMRDILLDMNFADVYGREQMDTVRIADSIREQNVKRYYVQILQIHGVTREEFMRSYRFYEGHPDRLEEVYKAMQEVLARKKAVIDSLERAKIDALTVKDPVTKDTTRWPNKDIRKLILP</sequence>
<feature type="chain" id="PRO_5022049626" description="DUF4296 domain-containing protein" evidence="1">
    <location>
        <begin position="21"/>
        <end position="150"/>
    </location>
</feature>
<dbReference type="Proteomes" id="UP000321436">
    <property type="component" value="Unassembled WGS sequence"/>
</dbReference>
<feature type="domain" description="DUF4296" evidence="2">
    <location>
        <begin position="24"/>
        <end position="112"/>
    </location>
</feature>
<dbReference type="Pfam" id="PF14129">
    <property type="entry name" value="DUF4296"/>
    <property type="match status" value="1"/>
</dbReference>
<dbReference type="InterPro" id="IPR025381">
    <property type="entry name" value="DUF4296"/>
</dbReference>
<keyword evidence="4" id="KW-1185">Reference proteome</keyword>
<name>A0A512RJW5_9BACT</name>
<dbReference type="PROSITE" id="PS51257">
    <property type="entry name" value="PROKAR_LIPOPROTEIN"/>
    <property type="match status" value="1"/>
</dbReference>
<evidence type="ECO:0000313" key="4">
    <source>
        <dbReference type="Proteomes" id="UP000321436"/>
    </source>
</evidence>
<proteinExistence type="predicted"/>
<evidence type="ECO:0000259" key="2">
    <source>
        <dbReference type="Pfam" id="PF14129"/>
    </source>
</evidence>
<dbReference type="OrthoDB" id="655149at2"/>
<comment type="caution">
    <text evidence="3">The sequence shown here is derived from an EMBL/GenBank/DDBJ whole genome shotgun (WGS) entry which is preliminary data.</text>
</comment>
<evidence type="ECO:0000256" key="1">
    <source>
        <dbReference type="SAM" id="SignalP"/>
    </source>
</evidence>
<feature type="signal peptide" evidence="1">
    <location>
        <begin position="1"/>
        <end position="20"/>
    </location>
</feature>
<reference evidence="3 4" key="1">
    <citation type="submission" date="2019-07" db="EMBL/GenBank/DDBJ databases">
        <title>Whole genome shotgun sequence of Chitinophaga cymbidii NBRC 109752.</title>
        <authorList>
            <person name="Hosoyama A."/>
            <person name="Uohara A."/>
            <person name="Ohji S."/>
            <person name="Ichikawa N."/>
        </authorList>
    </citation>
    <scope>NUCLEOTIDE SEQUENCE [LARGE SCALE GENOMIC DNA]</scope>
    <source>
        <strain evidence="3 4">NBRC 109752</strain>
    </source>
</reference>
<dbReference type="EMBL" id="BKAU01000002">
    <property type="protein sequence ID" value="GEP95968.1"/>
    <property type="molecule type" value="Genomic_DNA"/>
</dbReference>
<keyword evidence="1" id="KW-0732">Signal</keyword>
<gene>
    <name evidence="3" type="ORF">CCY01nite_22280</name>
</gene>
<evidence type="ECO:0000313" key="3">
    <source>
        <dbReference type="EMBL" id="GEP95968.1"/>
    </source>
</evidence>
<accession>A0A512RJW5</accession>
<dbReference type="RefSeq" id="WP_146861159.1">
    <property type="nucleotide sequence ID" value="NZ_BKAU01000002.1"/>
</dbReference>